<dbReference type="HOGENOM" id="CLU_702083_0_0_1"/>
<accession>W9WGN5</accession>
<protein>
    <submittedName>
        <fullName evidence="2">Uncharacterized protein</fullName>
    </submittedName>
</protein>
<gene>
    <name evidence="2" type="ORF">A1O5_09729</name>
</gene>
<name>W9WGN5_9EURO</name>
<evidence type="ECO:0000256" key="1">
    <source>
        <dbReference type="SAM" id="Phobius"/>
    </source>
</evidence>
<dbReference type="RefSeq" id="XP_007748498.1">
    <property type="nucleotide sequence ID" value="XM_007750308.1"/>
</dbReference>
<organism evidence="2 3">
    <name type="scientific">Cladophialophora psammophila CBS 110553</name>
    <dbReference type="NCBI Taxonomy" id="1182543"/>
    <lineage>
        <taxon>Eukaryota</taxon>
        <taxon>Fungi</taxon>
        <taxon>Dikarya</taxon>
        <taxon>Ascomycota</taxon>
        <taxon>Pezizomycotina</taxon>
        <taxon>Eurotiomycetes</taxon>
        <taxon>Chaetothyriomycetidae</taxon>
        <taxon>Chaetothyriales</taxon>
        <taxon>Herpotrichiellaceae</taxon>
        <taxon>Cladophialophora</taxon>
    </lineage>
</organism>
<sequence length="393" mass="43768">MAKVKSSAGPRQNMAVAVARLPSEQEVRDAGREFLLRVLDRPPWASAITMPAIPPSPQPRARGSLRTHRFNGRYGTPRAQVSLQMWMTSLVCLLVITMLHFGGTHIWVHFGGRLACSRQGPIVIDHVHPTGQVIRMQEFARHAARALSQAPDPGLVYSPEMHDAFDTFKDALGEVCRLAELSAQHTAGSMACSIKIFSRQHGLQYLVQLNASLEKGLARTRSLQIMLSRAIQAQLRIRHNLNSTLGLVTEERSKLHKDLSQKVWNLKPGGSLGGRETRRRNGKEQREKILEMQENVLAMTLEDLADLEGTLWQLELHTKRHHDALLQIQSATLCSKSSASPSAASGRDVHDPFLTAKVEGWFLGPMTAAFETHYQRLTPSIWLTISTQSWASP</sequence>
<keyword evidence="1" id="KW-1133">Transmembrane helix</keyword>
<proteinExistence type="predicted"/>
<keyword evidence="1" id="KW-0812">Transmembrane</keyword>
<dbReference type="EMBL" id="AMGX01000017">
    <property type="protein sequence ID" value="EXJ67083.1"/>
    <property type="molecule type" value="Genomic_DNA"/>
</dbReference>
<keyword evidence="3" id="KW-1185">Reference proteome</keyword>
<reference evidence="2 3" key="1">
    <citation type="submission" date="2013-03" db="EMBL/GenBank/DDBJ databases">
        <title>The Genome Sequence of Cladophialophora psammophila CBS 110553.</title>
        <authorList>
            <consortium name="The Broad Institute Genomics Platform"/>
            <person name="Cuomo C."/>
            <person name="de Hoog S."/>
            <person name="Gorbushina A."/>
            <person name="Walker B."/>
            <person name="Young S.K."/>
            <person name="Zeng Q."/>
            <person name="Gargeya S."/>
            <person name="Fitzgerald M."/>
            <person name="Haas B."/>
            <person name="Abouelleil A."/>
            <person name="Allen A.W."/>
            <person name="Alvarado L."/>
            <person name="Arachchi H.M."/>
            <person name="Berlin A.M."/>
            <person name="Chapman S.B."/>
            <person name="Gainer-Dewar J."/>
            <person name="Goldberg J."/>
            <person name="Griggs A."/>
            <person name="Gujja S."/>
            <person name="Hansen M."/>
            <person name="Howarth C."/>
            <person name="Imamovic A."/>
            <person name="Ireland A."/>
            <person name="Larimer J."/>
            <person name="McCowan C."/>
            <person name="Murphy C."/>
            <person name="Pearson M."/>
            <person name="Poon T.W."/>
            <person name="Priest M."/>
            <person name="Roberts A."/>
            <person name="Saif S."/>
            <person name="Shea T."/>
            <person name="Sisk P."/>
            <person name="Sykes S."/>
            <person name="Wortman J."/>
            <person name="Nusbaum C."/>
            <person name="Birren B."/>
        </authorList>
    </citation>
    <scope>NUCLEOTIDE SEQUENCE [LARGE SCALE GENOMIC DNA]</scope>
    <source>
        <strain evidence="2 3">CBS 110553</strain>
    </source>
</reference>
<evidence type="ECO:0000313" key="3">
    <source>
        <dbReference type="Proteomes" id="UP000019471"/>
    </source>
</evidence>
<dbReference type="GeneID" id="19194425"/>
<dbReference type="Proteomes" id="UP000019471">
    <property type="component" value="Unassembled WGS sequence"/>
</dbReference>
<dbReference type="AlphaFoldDB" id="W9WGN5"/>
<keyword evidence="1" id="KW-0472">Membrane</keyword>
<feature type="transmembrane region" description="Helical" evidence="1">
    <location>
        <begin position="86"/>
        <end position="108"/>
    </location>
</feature>
<comment type="caution">
    <text evidence="2">The sequence shown here is derived from an EMBL/GenBank/DDBJ whole genome shotgun (WGS) entry which is preliminary data.</text>
</comment>
<evidence type="ECO:0000313" key="2">
    <source>
        <dbReference type="EMBL" id="EXJ67083.1"/>
    </source>
</evidence>